<name>A0A420I2E9_9PEZI</name>
<evidence type="ECO:0000313" key="2">
    <source>
        <dbReference type="EMBL" id="RKF63872.1"/>
    </source>
</evidence>
<feature type="chain" id="PRO_5019050586" evidence="1">
    <location>
        <begin position="25"/>
        <end position="181"/>
    </location>
</feature>
<evidence type="ECO:0000256" key="1">
    <source>
        <dbReference type="SAM" id="SignalP"/>
    </source>
</evidence>
<evidence type="ECO:0000313" key="3">
    <source>
        <dbReference type="Proteomes" id="UP000286134"/>
    </source>
</evidence>
<reference evidence="2 3" key="1">
    <citation type="journal article" date="2018" name="BMC Genomics">
        <title>Comparative genome analyses reveal sequence features reflecting distinct modes of host-adaptation between dicot and monocot powdery mildew.</title>
        <authorList>
            <person name="Wu Y."/>
            <person name="Ma X."/>
            <person name="Pan Z."/>
            <person name="Kale S.D."/>
            <person name="Song Y."/>
            <person name="King H."/>
            <person name="Zhang Q."/>
            <person name="Presley C."/>
            <person name="Deng X."/>
            <person name="Wei C.I."/>
            <person name="Xiao S."/>
        </authorList>
    </citation>
    <scope>NUCLEOTIDE SEQUENCE [LARGE SCALE GENOMIC DNA]</scope>
    <source>
        <strain evidence="2">UMSG2</strain>
    </source>
</reference>
<sequence>MHISTTALYVIFLSILERSKSAHAFENGDAFGPTNYGYKCFDRLYPLHVIYATANHVFANKKATINYINFETHFYHNIITLVGKYYNIDKLGKPIYFGLFPIFSDGTIYPFDLKPENRLTKSSTGEMVEIDPGLDRLVVDINGNIKTAITELINEEHIKTDIIQECEVIKSLEEFRDPPPA</sequence>
<gene>
    <name evidence="2" type="ORF">OnM2_05545</name>
</gene>
<protein>
    <submittedName>
        <fullName evidence="2">Uncharacterized protein</fullName>
    </submittedName>
</protein>
<accession>A0A420I2E9</accession>
<dbReference type="Proteomes" id="UP000286134">
    <property type="component" value="Unassembled WGS sequence"/>
</dbReference>
<dbReference type="EMBL" id="MCFK01002272">
    <property type="protein sequence ID" value="RKF63872.1"/>
    <property type="molecule type" value="Genomic_DNA"/>
</dbReference>
<keyword evidence="3" id="KW-1185">Reference proteome</keyword>
<proteinExistence type="predicted"/>
<feature type="signal peptide" evidence="1">
    <location>
        <begin position="1"/>
        <end position="24"/>
    </location>
</feature>
<organism evidence="2 3">
    <name type="scientific">Erysiphe neolycopersici</name>
    <dbReference type="NCBI Taxonomy" id="212602"/>
    <lineage>
        <taxon>Eukaryota</taxon>
        <taxon>Fungi</taxon>
        <taxon>Dikarya</taxon>
        <taxon>Ascomycota</taxon>
        <taxon>Pezizomycotina</taxon>
        <taxon>Leotiomycetes</taxon>
        <taxon>Erysiphales</taxon>
        <taxon>Erysiphaceae</taxon>
        <taxon>Erysiphe</taxon>
    </lineage>
</organism>
<dbReference type="AlphaFoldDB" id="A0A420I2E9"/>
<comment type="caution">
    <text evidence="2">The sequence shown here is derived from an EMBL/GenBank/DDBJ whole genome shotgun (WGS) entry which is preliminary data.</text>
</comment>
<keyword evidence="1" id="KW-0732">Signal</keyword>